<dbReference type="GO" id="GO:0033588">
    <property type="term" value="C:elongator holoenzyme complex"/>
    <property type="evidence" value="ECO:0007669"/>
    <property type="project" value="InterPro"/>
</dbReference>
<dbReference type="PANTHER" id="PTHR44111:SF1">
    <property type="entry name" value="ELONGATOR COMPLEX PROTEIN 2"/>
    <property type="match status" value="1"/>
</dbReference>
<evidence type="ECO:0000256" key="1">
    <source>
        <dbReference type="ARBA" id="ARBA00004123"/>
    </source>
</evidence>
<dbReference type="Proteomes" id="UP000398389">
    <property type="component" value="Unassembled WGS sequence"/>
</dbReference>
<feature type="repeat" description="WD" evidence="11">
    <location>
        <begin position="408"/>
        <end position="439"/>
    </location>
</feature>
<dbReference type="FunFam" id="2.130.10.10:FF:000400">
    <property type="entry name" value="Elongator acetyltransferase complex subunit 2"/>
    <property type="match status" value="1"/>
</dbReference>
<dbReference type="GO" id="GO:0005634">
    <property type="term" value="C:nucleus"/>
    <property type="evidence" value="ECO:0007669"/>
    <property type="project" value="UniProtKB-SubCell"/>
</dbReference>
<dbReference type="AlphaFoldDB" id="A0A5E8C1S5"/>
<protein>
    <recommendedName>
        <fullName evidence="5">Elongator complex protein 2</fullName>
    </recommendedName>
</protein>
<dbReference type="PROSITE" id="PS50082">
    <property type="entry name" value="WD_REPEATS_2"/>
    <property type="match status" value="5"/>
</dbReference>
<evidence type="ECO:0000256" key="2">
    <source>
        <dbReference type="ARBA" id="ARBA00004496"/>
    </source>
</evidence>
<dbReference type="SMART" id="SM00320">
    <property type="entry name" value="WD40"/>
    <property type="match status" value="9"/>
</dbReference>
<evidence type="ECO:0000313" key="14">
    <source>
        <dbReference type="Proteomes" id="UP000398389"/>
    </source>
</evidence>
<gene>
    <name evidence="13" type="ORF">SAPINGB_P005818</name>
</gene>
<dbReference type="InterPro" id="IPR037289">
    <property type="entry name" value="Elp2"/>
</dbReference>
<evidence type="ECO:0000256" key="12">
    <source>
        <dbReference type="SAM" id="MobiDB-lite"/>
    </source>
</evidence>
<comment type="similarity">
    <text evidence="4">Belongs to the WD repeat ELP2 family.</text>
</comment>
<keyword evidence="7 11" id="KW-0853">WD repeat</keyword>
<feature type="repeat" description="WD" evidence="11">
    <location>
        <begin position="53"/>
        <end position="94"/>
    </location>
</feature>
<dbReference type="RefSeq" id="XP_031856423.1">
    <property type="nucleotide sequence ID" value="XM_032000532.1"/>
</dbReference>
<dbReference type="InterPro" id="IPR036322">
    <property type="entry name" value="WD40_repeat_dom_sf"/>
</dbReference>
<evidence type="ECO:0000256" key="6">
    <source>
        <dbReference type="ARBA" id="ARBA00022490"/>
    </source>
</evidence>
<accession>A0A5E8C1S5</accession>
<evidence type="ECO:0000313" key="13">
    <source>
        <dbReference type="EMBL" id="VVT57684.1"/>
    </source>
</evidence>
<organism evidence="13 14">
    <name type="scientific">Magnusiomyces paraingens</name>
    <dbReference type="NCBI Taxonomy" id="2606893"/>
    <lineage>
        <taxon>Eukaryota</taxon>
        <taxon>Fungi</taxon>
        <taxon>Dikarya</taxon>
        <taxon>Ascomycota</taxon>
        <taxon>Saccharomycotina</taxon>
        <taxon>Dipodascomycetes</taxon>
        <taxon>Dipodascales</taxon>
        <taxon>Dipodascaceae</taxon>
        <taxon>Magnusiomyces</taxon>
    </lineage>
</organism>
<evidence type="ECO:0000256" key="8">
    <source>
        <dbReference type="ARBA" id="ARBA00022694"/>
    </source>
</evidence>
<dbReference type="InterPro" id="IPR015943">
    <property type="entry name" value="WD40/YVTN_repeat-like_dom_sf"/>
</dbReference>
<dbReference type="Pfam" id="PF00400">
    <property type="entry name" value="WD40"/>
    <property type="match status" value="7"/>
</dbReference>
<dbReference type="EMBL" id="CABVLU010000005">
    <property type="protein sequence ID" value="VVT57684.1"/>
    <property type="molecule type" value="Genomic_DNA"/>
</dbReference>
<dbReference type="PROSITE" id="PS00678">
    <property type="entry name" value="WD_REPEATS_1"/>
    <property type="match status" value="1"/>
</dbReference>
<dbReference type="GO" id="GO:0002098">
    <property type="term" value="P:tRNA wobble uridine modification"/>
    <property type="evidence" value="ECO:0007669"/>
    <property type="project" value="InterPro"/>
</dbReference>
<keyword evidence="6" id="KW-0963">Cytoplasm</keyword>
<evidence type="ECO:0000256" key="3">
    <source>
        <dbReference type="ARBA" id="ARBA00005043"/>
    </source>
</evidence>
<dbReference type="SUPFAM" id="SSF50965">
    <property type="entry name" value="Galactose oxidase, central domain"/>
    <property type="match status" value="1"/>
</dbReference>
<reference evidence="13 14" key="1">
    <citation type="submission" date="2019-09" db="EMBL/GenBank/DDBJ databases">
        <authorList>
            <person name="Brejova B."/>
        </authorList>
    </citation>
    <scope>NUCLEOTIDE SEQUENCE [LARGE SCALE GENOMIC DNA]</scope>
</reference>
<proteinExistence type="inferred from homology"/>
<evidence type="ECO:0000256" key="11">
    <source>
        <dbReference type="PROSITE-ProRule" id="PRU00221"/>
    </source>
</evidence>
<feature type="repeat" description="WD" evidence="11">
    <location>
        <begin position="215"/>
        <end position="256"/>
    </location>
</feature>
<dbReference type="SUPFAM" id="SSF50978">
    <property type="entry name" value="WD40 repeat-like"/>
    <property type="match status" value="2"/>
</dbReference>
<feature type="repeat" description="WD" evidence="11">
    <location>
        <begin position="303"/>
        <end position="335"/>
    </location>
</feature>
<evidence type="ECO:0000256" key="7">
    <source>
        <dbReference type="ARBA" id="ARBA00022574"/>
    </source>
</evidence>
<feature type="repeat" description="WD" evidence="11">
    <location>
        <begin position="630"/>
        <end position="662"/>
    </location>
</feature>
<dbReference type="PROSITE" id="PS50294">
    <property type="entry name" value="WD_REPEATS_REGION"/>
    <property type="match status" value="3"/>
</dbReference>
<dbReference type="PANTHER" id="PTHR44111">
    <property type="entry name" value="ELONGATOR COMPLEX PROTEIN 2"/>
    <property type="match status" value="1"/>
</dbReference>
<dbReference type="GO" id="GO:0005737">
    <property type="term" value="C:cytoplasm"/>
    <property type="evidence" value="ECO:0007669"/>
    <property type="project" value="UniProtKB-SubCell"/>
</dbReference>
<keyword evidence="14" id="KW-1185">Reference proteome</keyword>
<evidence type="ECO:0000256" key="10">
    <source>
        <dbReference type="ARBA" id="ARBA00023242"/>
    </source>
</evidence>
<feature type="region of interest" description="Disordered" evidence="12">
    <location>
        <begin position="168"/>
        <end position="187"/>
    </location>
</feature>
<dbReference type="InterPro" id="IPR001680">
    <property type="entry name" value="WD40_rpt"/>
</dbReference>
<dbReference type="UniPathway" id="UPA00988"/>
<keyword evidence="10" id="KW-0539">Nucleus</keyword>
<dbReference type="InterPro" id="IPR019775">
    <property type="entry name" value="WD40_repeat_CS"/>
</dbReference>
<dbReference type="InterPro" id="IPR011043">
    <property type="entry name" value="Gal_Oxase/kelch_b-propeller"/>
</dbReference>
<sequence>MPLSISNELIAIGANRHVDSSDWDDTNEILAFGGGHLINLWKPLTTSNIYFSLKGHTAEVTCVKFVENGALIISASADGQVNVWQRNDATLTYSLLQEFGDHHQQSVTTLTATRGAISSVIVSGSSDGHLSFWAVDLSIPDSPVSLISNLNFGVSTLPLASAITFLPQQNSSSSPSPSPSPPSQDQFAVAVGNTSKYTYIYVGGPDQPFTETAKLEGQSDWVRALAFSHVQPNGSIYLASGCQDRYIRIWNLSQGKYDPLAPTDDEDNNKDYEDEQTRQLSNKVYPLYTSSGAAYNMKFDALIIGHDDWIYSLQWHPSKLQLMSSSADSSIMIWSPDELSGVWLSKTQLGDISIKGASTATGAYGGMWYSSWIGSDNRTIISLSNTGAWKCWTQVDNESHIWKPERGISGHFKSVTDVSWSTDGRYLLSTGLDKTTRLFAPWLKDPNTPPGTKHKWYEMARPQIHGYDMIAIESLSPSVFVSAGDEKVLRAFNITKSLATLLNNTIGLTIDTESLSSGAATVPALGLSNKAVTGDADVVDDVAEEDKDLGTEATEDIGIDETAPPLEDQLQRLTLWPEIEKIYGHGYEVTTLAISHDRSLVVSSCKANSKDHAVIRITDTETWQKEFKPLSFHTLTPTSLKFSPDDKYLLSVSRDRTWALWQRNGTSIQETGNSIFDLVETSKLHTRIVWDCCWAYIPENKAYFFFTASRDKTVKVWTQAPENSDKKWENVLGIQFKEPVTAIDVKYIPETGKHVLAAGLDDGSISLVALMINPVADEKKVEAEPAVKVDATITPSGRISKLTWNPHPENLVGLDGDKTPSNLIAIASEDRSVRVLKVSV</sequence>
<name>A0A5E8C1S5_9ASCO</name>
<evidence type="ECO:0000256" key="9">
    <source>
        <dbReference type="ARBA" id="ARBA00022737"/>
    </source>
</evidence>
<dbReference type="Gene3D" id="2.130.10.10">
    <property type="entry name" value="YVTN repeat-like/Quinoprotein amine dehydrogenase"/>
    <property type="match status" value="4"/>
</dbReference>
<evidence type="ECO:0000256" key="4">
    <source>
        <dbReference type="ARBA" id="ARBA00005881"/>
    </source>
</evidence>
<dbReference type="OrthoDB" id="27911at2759"/>
<evidence type="ECO:0000256" key="5">
    <source>
        <dbReference type="ARBA" id="ARBA00020267"/>
    </source>
</evidence>
<keyword evidence="9" id="KW-0677">Repeat</keyword>
<comment type="subcellular location">
    <subcellularLocation>
        <location evidence="2">Cytoplasm</location>
    </subcellularLocation>
    <subcellularLocation>
        <location evidence="1">Nucleus</location>
    </subcellularLocation>
</comment>
<keyword evidence="8" id="KW-0819">tRNA processing</keyword>
<comment type="pathway">
    <text evidence="3">tRNA modification; 5-methoxycarbonylmethyl-2-thiouridine-tRNA biosynthesis.</text>
</comment>
<dbReference type="GeneID" id="43584632"/>